<evidence type="ECO:0000313" key="3">
    <source>
        <dbReference type="Proteomes" id="UP000006038"/>
    </source>
</evidence>
<feature type="compositionally biased region" description="Gly residues" evidence="1">
    <location>
        <begin position="68"/>
        <end position="78"/>
    </location>
</feature>
<feature type="compositionally biased region" description="Basic and acidic residues" evidence="1">
    <location>
        <begin position="80"/>
        <end position="101"/>
    </location>
</feature>
<name>J3LE08_ORYBR</name>
<keyword evidence="3" id="KW-1185">Reference proteome</keyword>
<dbReference type="EnsemblPlants" id="OB02G28750.1">
    <property type="protein sequence ID" value="OB02G28750.1"/>
    <property type="gene ID" value="OB02G28750"/>
</dbReference>
<accession>J3LE08</accession>
<feature type="region of interest" description="Disordered" evidence="1">
    <location>
        <begin position="19"/>
        <end position="101"/>
    </location>
</feature>
<protein>
    <submittedName>
        <fullName evidence="2">Uncharacterized protein</fullName>
    </submittedName>
</protein>
<dbReference type="Gramene" id="OB02G28750.1">
    <property type="protein sequence ID" value="OB02G28750.1"/>
    <property type="gene ID" value="OB02G28750"/>
</dbReference>
<evidence type="ECO:0000256" key="1">
    <source>
        <dbReference type="SAM" id="MobiDB-lite"/>
    </source>
</evidence>
<organism evidence="2">
    <name type="scientific">Oryza brachyantha</name>
    <name type="common">malo sina</name>
    <dbReference type="NCBI Taxonomy" id="4533"/>
    <lineage>
        <taxon>Eukaryota</taxon>
        <taxon>Viridiplantae</taxon>
        <taxon>Streptophyta</taxon>
        <taxon>Embryophyta</taxon>
        <taxon>Tracheophyta</taxon>
        <taxon>Spermatophyta</taxon>
        <taxon>Magnoliopsida</taxon>
        <taxon>Liliopsida</taxon>
        <taxon>Poales</taxon>
        <taxon>Poaceae</taxon>
        <taxon>BOP clade</taxon>
        <taxon>Oryzoideae</taxon>
        <taxon>Oryzeae</taxon>
        <taxon>Oryzinae</taxon>
        <taxon>Oryza</taxon>
    </lineage>
</organism>
<dbReference type="AlphaFoldDB" id="J3LE08"/>
<sequence length="101" mass="10772">MGTDEEVLLDLIEMGAAGKESRLRGEGRRGGREAACRREAQGCGRGDRWAALGSEETRAGGRRRVAGRGAGGGRGGGEAVCRRAEKRREQMAAEGTRRRTS</sequence>
<proteinExistence type="predicted"/>
<feature type="compositionally biased region" description="Basic and acidic residues" evidence="1">
    <location>
        <begin position="19"/>
        <end position="48"/>
    </location>
</feature>
<dbReference type="HOGENOM" id="CLU_2296038_0_0_1"/>
<dbReference type="Proteomes" id="UP000006038">
    <property type="component" value="Unassembled WGS sequence"/>
</dbReference>
<reference evidence="2" key="1">
    <citation type="submission" date="2013-04" db="UniProtKB">
        <authorList>
            <consortium name="EnsemblPlants"/>
        </authorList>
    </citation>
    <scope>IDENTIFICATION</scope>
</reference>
<evidence type="ECO:0000313" key="2">
    <source>
        <dbReference type="EnsemblPlants" id="OB02G28750.1"/>
    </source>
</evidence>